<gene>
    <name evidence="2" type="ORF">TRAPUB_7987</name>
</gene>
<name>A0A1M2V1Y5_TRAPU</name>
<dbReference type="EMBL" id="MNAD01001731">
    <property type="protein sequence ID" value="OJT01590.1"/>
    <property type="molecule type" value="Genomic_DNA"/>
</dbReference>
<feature type="coiled-coil region" evidence="1">
    <location>
        <begin position="1"/>
        <end position="28"/>
    </location>
</feature>
<evidence type="ECO:0000313" key="3">
    <source>
        <dbReference type="Proteomes" id="UP000184267"/>
    </source>
</evidence>
<reference evidence="2 3" key="1">
    <citation type="submission" date="2016-10" db="EMBL/GenBank/DDBJ databases">
        <title>Genome sequence of the basidiomycete white-rot fungus Trametes pubescens.</title>
        <authorList>
            <person name="Makela M.R."/>
            <person name="Granchi Z."/>
            <person name="Peng M."/>
            <person name="De Vries R.P."/>
            <person name="Grigoriev I."/>
            <person name="Riley R."/>
            <person name="Hilden K."/>
        </authorList>
    </citation>
    <scope>NUCLEOTIDE SEQUENCE [LARGE SCALE GENOMIC DNA]</scope>
    <source>
        <strain evidence="2 3">FBCC735</strain>
    </source>
</reference>
<keyword evidence="3" id="KW-1185">Reference proteome</keyword>
<protein>
    <submittedName>
        <fullName evidence="2">Uncharacterized protein</fullName>
    </submittedName>
</protein>
<proteinExistence type="predicted"/>
<comment type="caution">
    <text evidence="2">The sequence shown here is derived from an EMBL/GenBank/DDBJ whole genome shotgun (WGS) entry which is preliminary data.</text>
</comment>
<dbReference type="Proteomes" id="UP000184267">
    <property type="component" value="Unassembled WGS sequence"/>
</dbReference>
<keyword evidence="1" id="KW-0175">Coiled coil</keyword>
<accession>A0A1M2V1Y5</accession>
<dbReference type="AlphaFoldDB" id="A0A1M2V1Y5"/>
<sequence>MCESRRRYKELQRQIREAEEESNCNINNVLVALGLNDIFEEDEDYEDQHTLQPNTLTAAITGPACMVAGDDDSKEPPMEQTTINTHLSDQHSDQSTEAQQIEAALVSPQDRIDAGREQRFRNAGLLPPEDVPQAPRNVVFDPQYRSKTTTHPINTGAHMGMQEPYTAHMSASQGPAYRTGRVDHTWDWRNPRQSMGISTHARWEPLTAPAGQNNDIVYTGPTYGPRGSITINCLSQMTDEMVGPAPIGDPPAYLKVAKLPPPKTYNGKDDLDALEVWL</sequence>
<evidence type="ECO:0000256" key="1">
    <source>
        <dbReference type="SAM" id="Coils"/>
    </source>
</evidence>
<evidence type="ECO:0000313" key="2">
    <source>
        <dbReference type="EMBL" id="OJT01590.1"/>
    </source>
</evidence>
<organism evidence="2 3">
    <name type="scientific">Trametes pubescens</name>
    <name type="common">White-rot fungus</name>
    <dbReference type="NCBI Taxonomy" id="154538"/>
    <lineage>
        <taxon>Eukaryota</taxon>
        <taxon>Fungi</taxon>
        <taxon>Dikarya</taxon>
        <taxon>Basidiomycota</taxon>
        <taxon>Agaricomycotina</taxon>
        <taxon>Agaricomycetes</taxon>
        <taxon>Polyporales</taxon>
        <taxon>Polyporaceae</taxon>
        <taxon>Trametes</taxon>
    </lineage>
</organism>